<dbReference type="PROSITE" id="PS00028">
    <property type="entry name" value="ZINC_FINGER_C2H2_1"/>
    <property type="match status" value="3"/>
</dbReference>
<accession>A0A5J4UB40</accession>
<feature type="domain" description="C2H2-type" evidence="10">
    <location>
        <begin position="74"/>
        <end position="104"/>
    </location>
</feature>
<protein>
    <recommendedName>
        <fullName evidence="10">C2H2-type domain-containing protein</fullName>
    </recommendedName>
</protein>
<dbReference type="SMART" id="SM00355">
    <property type="entry name" value="ZnF_C2H2"/>
    <property type="match status" value="3"/>
</dbReference>
<evidence type="ECO:0000256" key="8">
    <source>
        <dbReference type="PROSITE-ProRule" id="PRU00042"/>
    </source>
</evidence>
<keyword evidence="5" id="KW-0805">Transcription regulation</keyword>
<evidence type="ECO:0000256" key="3">
    <source>
        <dbReference type="ARBA" id="ARBA00022771"/>
    </source>
</evidence>
<evidence type="ECO:0000256" key="9">
    <source>
        <dbReference type="SAM" id="MobiDB-lite"/>
    </source>
</evidence>
<dbReference type="InterPro" id="IPR036236">
    <property type="entry name" value="Znf_C2H2_sf"/>
</dbReference>
<keyword evidence="2" id="KW-0479">Metal-binding</keyword>
<dbReference type="GO" id="GO:0008270">
    <property type="term" value="F:zinc ion binding"/>
    <property type="evidence" value="ECO:0007669"/>
    <property type="project" value="UniProtKB-KW"/>
</dbReference>
<dbReference type="PANTHER" id="PTHR46179:SF13">
    <property type="entry name" value="C2H2-TYPE DOMAIN-CONTAINING PROTEIN"/>
    <property type="match status" value="1"/>
</dbReference>
<reference evidence="11 12" key="1">
    <citation type="submission" date="2019-03" db="EMBL/GenBank/DDBJ databases">
        <title>Single cell metagenomics reveals metabolic interactions within the superorganism composed of flagellate Streblomastix strix and complex community of Bacteroidetes bacteria on its surface.</title>
        <authorList>
            <person name="Treitli S.C."/>
            <person name="Kolisko M."/>
            <person name="Husnik F."/>
            <person name="Keeling P."/>
            <person name="Hampl V."/>
        </authorList>
    </citation>
    <scope>NUCLEOTIDE SEQUENCE [LARGE SCALE GENOMIC DNA]</scope>
    <source>
        <strain evidence="11">ST1C</strain>
    </source>
</reference>
<dbReference type="AlphaFoldDB" id="A0A5J4UB40"/>
<dbReference type="GO" id="GO:0006357">
    <property type="term" value="P:regulation of transcription by RNA polymerase II"/>
    <property type="evidence" value="ECO:0007669"/>
    <property type="project" value="TreeGrafter"/>
</dbReference>
<keyword evidence="7" id="KW-0539">Nucleus</keyword>
<evidence type="ECO:0000256" key="5">
    <source>
        <dbReference type="ARBA" id="ARBA00023015"/>
    </source>
</evidence>
<gene>
    <name evidence="11" type="ORF">EZS28_036706</name>
</gene>
<keyword evidence="6" id="KW-0804">Transcription</keyword>
<comment type="subcellular location">
    <subcellularLocation>
        <location evidence="1">Nucleus</location>
    </subcellularLocation>
</comment>
<dbReference type="InterPro" id="IPR013087">
    <property type="entry name" value="Znf_C2H2_type"/>
</dbReference>
<dbReference type="PANTHER" id="PTHR46179">
    <property type="entry name" value="ZINC FINGER PROTEIN"/>
    <property type="match status" value="1"/>
</dbReference>
<evidence type="ECO:0000313" key="12">
    <source>
        <dbReference type="Proteomes" id="UP000324800"/>
    </source>
</evidence>
<dbReference type="Proteomes" id="UP000324800">
    <property type="component" value="Unassembled WGS sequence"/>
</dbReference>
<dbReference type="InterPro" id="IPR051061">
    <property type="entry name" value="Zinc_finger_trans_reg"/>
</dbReference>
<feature type="region of interest" description="Disordered" evidence="9">
    <location>
        <begin position="96"/>
        <end position="154"/>
    </location>
</feature>
<dbReference type="EMBL" id="SNRW01018001">
    <property type="protein sequence ID" value="KAA6367767.1"/>
    <property type="molecule type" value="Genomic_DNA"/>
</dbReference>
<dbReference type="Gene3D" id="3.30.160.60">
    <property type="entry name" value="Classic Zinc Finger"/>
    <property type="match status" value="2"/>
</dbReference>
<evidence type="ECO:0000256" key="7">
    <source>
        <dbReference type="ARBA" id="ARBA00023242"/>
    </source>
</evidence>
<feature type="compositionally biased region" description="Acidic residues" evidence="9">
    <location>
        <begin position="104"/>
        <end position="113"/>
    </location>
</feature>
<organism evidence="11 12">
    <name type="scientific">Streblomastix strix</name>
    <dbReference type="NCBI Taxonomy" id="222440"/>
    <lineage>
        <taxon>Eukaryota</taxon>
        <taxon>Metamonada</taxon>
        <taxon>Preaxostyla</taxon>
        <taxon>Oxymonadida</taxon>
        <taxon>Streblomastigidae</taxon>
        <taxon>Streblomastix</taxon>
    </lineage>
</organism>
<dbReference type="GO" id="GO:0005634">
    <property type="term" value="C:nucleus"/>
    <property type="evidence" value="ECO:0007669"/>
    <property type="project" value="UniProtKB-SubCell"/>
</dbReference>
<evidence type="ECO:0000256" key="4">
    <source>
        <dbReference type="ARBA" id="ARBA00022833"/>
    </source>
</evidence>
<evidence type="ECO:0000256" key="1">
    <source>
        <dbReference type="ARBA" id="ARBA00004123"/>
    </source>
</evidence>
<keyword evidence="4" id="KW-0862">Zinc</keyword>
<dbReference type="SUPFAM" id="SSF57667">
    <property type="entry name" value="beta-beta-alpha zinc fingers"/>
    <property type="match status" value="1"/>
</dbReference>
<name>A0A5J4UB40_9EUKA</name>
<comment type="caution">
    <text evidence="11">The sequence shown here is derived from an EMBL/GenBank/DDBJ whole genome shotgun (WGS) entry which is preliminary data.</text>
</comment>
<evidence type="ECO:0000259" key="10">
    <source>
        <dbReference type="PROSITE" id="PS50157"/>
    </source>
</evidence>
<keyword evidence="3 8" id="KW-0863">Zinc-finger</keyword>
<dbReference type="OrthoDB" id="4748970at2759"/>
<feature type="domain" description="C2H2-type" evidence="10">
    <location>
        <begin position="14"/>
        <end position="41"/>
    </location>
</feature>
<dbReference type="Pfam" id="PF00096">
    <property type="entry name" value="zf-C2H2"/>
    <property type="match status" value="1"/>
</dbReference>
<proteinExistence type="predicted"/>
<evidence type="ECO:0000313" key="11">
    <source>
        <dbReference type="EMBL" id="KAA6367767.1"/>
    </source>
</evidence>
<evidence type="ECO:0000256" key="6">
    <source>
        <dbReference type="ARBA" id="ARBA00023163"/>
    </source>
</evidence>
<sequence length="154" mass="17732">MSKKSETEEGKTEFKCPACKEDFKSKEELEEHTFIHDYDEKTNFCHHPGCIAFFDNQRMLITHIKKEHKGKKAFACKSKLCKTSYHTPGRLAAHMKEYHANELSDSEFDEDDDKTDKTDKKSQESKKEAPSEESPRIDAINAAVPNENSTRSNE</sequence>
<dbReference type="PROSITE" id="PS50157">
    <property type="entry name" value="ZINC_FINGER_C2H2_2"/>
    <property type="match status" value="2"/>
</dbReference>
<evidence type="ECO:0000256" key="2">
    <source>
        <dbReference type="ARBA" id="ARBA00022723"/>
    </source>
</evidence>
<feature type="compositionally biased region" description="Basic and acidic residues" evidence="9">
    <location>
        <begin position="114"/>
        <end position="136"/>
    </location>
</feature>